<feature type="non-terminal residue" evidence="1">
    <location>
        <position position="1"/>
    </location>
</feature>
<sequence>WKALDTDMARIGYRWSRADLLVRILVHKGLDSSTTITSTYTDNTSGMSSSKAEAALAIAELGEKYSIKDLSDIKFVLGICILHDHQQHLLTMDQEEYLK</sequence>
<evidence type="ECO:0000313" key="1">
    <source>
        <dbReference type="EMBL" id="KAG5633156.1"/>
    </source>
</evidence>
<evidence type="ECO:0008006" key="3">
    <source>
        <dbReference type="Google" id="ProtNLM"/>
    </source>
</evidence>
<gene>
    <name evidence="1" type="ORF">DXG03_008182</name>
</gene>
<protein>
    <recommendedName>
        <fullName evidence="3">Reverse transcriptase Ty1/copia-type domain-containing protein</fullName>
    </recommendedName>
</protein>
<proteinExistence type="predicted"/>
<reference evidence="1" key="1">
    <citation type="submission" date="2020-07" db="EMBL/GenBank/DDBJ databases">
        <authorList>
            <person name="Nieuwenhuis M."/>
            <person name="Van De Peppel L.J.J."/>
        </authorList>
    </citation>
    <scope>NUCLEOTIDE SEQUENCE</scope>
    <source>
        <strain evidence="1">AP01</strain>
        <tissue evidence="1">Mycelium</tissue>
    </source>
</reference>
<comment type="caution">
    <text evidence="1">The sequence shown here is derived from an EMBL/GenBank/DDBJ whole genome shotgun (WGS) entry which is preliminary data.</text>
</comment>
<organism evidence="1 2">
    <name type="scientific">Asterophora parasitica</name>
    <dbReference type="NCBI Taxonomy" id="117018"/>
    <lineage>
        <taxon>Eukaryota</taxon>
        <taxon>Fungi</taxon>
        <taxon>Dikarya</taxon>
        <taxon>Basidiomycota</taxon>
        <taxon>Agaricomycotina</taxon>
        <taxon>Agaricomycetes</taxon>
        <taxon>Agaricomycetidae</taxon>
        <taxon>Agaricales</taxon>
        <taxon>Tricholomatineae</taxon>
        <taxon>Lyophyllaceae</taxon>
        <taxon>Asterophora</taxon>
    </lineage>
</organism>
<accession>A0A9P7FMT5</accession>
<reference evidence="1" key="2">
    <citation type="submission" date="2021-10" db="EMBL/GenBank/DDBJ databases">
        <title>Phylogenomics reveals ancestral predisposition of the termite-cultivated fungus Termitomyces towards a domesticated lifestyle.</title>
        <authorList>
            <person name="Auxier B."/>
            <person name="Grum-Grzhimaylo A."/>
            <person name="Cardenas M.E."/>
            <person name="Lodge J.D."/>
            <person name="Laessoe T."/>
            <person name="Pedersen O."/>
            <person name="Smith M.E."/>
            <person name="Kuyper T.W."/>
            <person name="Franco-Molano E.A."/>
            <person name="Baroni T.J."/>
            <person name="Aanen D.K."/>
        </authorList>
    </citation>
    <scope>NUCLEOTIDE SEQUENCE</scope>
    <source>
        <strain evidence="1">AP01</strain>
        <tissue evidence="1">Mycelium</tissue>
    </source>
</reference>
<dbReference type="Proteomes" id="UP000775547">
    <property type="component" value="Unassembled WGS sequence"/>
</dbReference>
<dbReference type="EMBL" id="JABCKV010006559">
    <property type="protein sequence ID" value="KAG5633156.1"/>
    <property type="molecule type" value="Genomic_DNA"/>
</dbReference>
<dbReference type="OrthoDB" id="413361at2759"/>
<evidence type="ECO:0000313" key="2">
    <source>
        <dbReference type="Proteomes" id="UP000775547"/>
    </source>
</evidence>
<keyword evidence="2" id="KW-1185">Reference proteome</keyword>
<dbReference type="AlphaFoldDB" id="A0A9P7FMT5"/>
<name>A0A9P7FMT5_9AGAR</name>